<dbReference type="OrthoDB" id="250638at2"/>
<dbReference type="Gene3D" id="3.30.160.100">
    <property type="entry name" value="Ribosome hibernation promotion factor-like"/>
    <property type="match status" value="1"/>
</dbReference>
<reference evidence="1 2" key="1">
    <citation type="submission" date="2019-02" db="EMBL/GenBank/DDBJ databases">
        <title>Deep-cultivation of Planctomycetes and their phenomic and genomic characterization uncovers novel biology.</title>
        <authorList>
            <person name="Wiegand S."/>
            <person name="Jogler M."/>
            <person name="Boedeker C."/>
            <person name="Pinto D."/>
            <person name="Vollmers J."/>
            <person name="Rivas-Marin E."/>
            <person name="Kohn T."/>
            <person name="Peeters S.H."/>
            <person name="Heuer A."/>
            <person name="Rast P."/>
            <person name="Oberbeckmann S."/>
            <person name="Bunk B."/>
            <person name="Jeske O."/>
            <person name="Meyerdierks A."/>
            <person name="Storesund J.E."/>
            <person name="Kallscheuer N."/>
            <person name="Luecker S."/>
            <person name="Lage O.M."/>
            <person name="Pohl T."/>
            <person name="Merkel B.J."/>
            <person name="Hornburger P."/>
            <person name="Mueller R.-W."/>
            <person name="Bruemmer F."/>
            <person name="Labrenz M."/>
            <person name="Spormann A.M."/>
            <person name="Op den Camp H."/>
            <person name="Overmann J."/>
            <person name="Amann R."/>
            <person name="Jetten M.S.M."/>
            <person name="Mascher T."/>
            <person name="Medema M.H."/>
            <person name="Devos D.P."/>
            <person name="Kaster A.-K."/>
            <person name="Ovreas L."/>
            <person name="Rohde M."/>
            <person name="Galperin M.Y."/>
            <person name="Jogler C."/>
        </authorList>
    </citation>
    <scope>NUCLEOTIDE SEQUENCE [LARGE SCALE GENOMIC DNA]</scope>
    <source>
        <strain evidence="1 2">Mal4</strain>
    </source>
</reference>
<evidence type="ECO:0000313" key="2">
    <source>
        <dbReference type="Proteomes" id="UP000320496"/>
    </source>
</evidence>
<protein>
    <recommendedName>
        <fullName evidence="3">Sigma 54 modulation protein / S30EA ribosomal protein</fullName>
    </recommendedName>
</protein>
<keyword evidence="2" id="KW-1185">Reference proteome</keyword>
<name>A0A517Z6X3_9PLAN</name>
<gene>
    <name evidence="1" type="ORF">Mal4_25130</name>
</gene>
<evidence type="ECO:0000313" key="1">
    <source>
        <dbReference type="EMBL" id="QDU38189.1"/>
    </source>
</evidence>
<sequence>MKYSDQSYNLKIDLDIRDCDLTPAEIEKFESDLNTLARLVEDFPVSDLHITIAHFPRSTDYHVKTALVLPGRTMVTADRHQQPHPAYERCIRKLVHKVSAYKAKLGNADKVAKEQEGTHFQIEPTRVPDVLALRQAVDDNDYIAFRRECDVYSEPLRKRVGRWIQRYPALEARIGEQLSIADIVDEVLINAFDRFDQKPDDVPISDWLEHLVEPSLADLVRHIDEELENISQLRTWMDVANNGQV</sequence>
<dbReference type="AlphaFoldDB" id="A0A517Z6X3"/>
<dbReference type="RefSeq" id="WP_145369500.1">
    <property type="nucleotide sequence ID" value="NZ_CP036275.1"/>
</dbReference>
<dbReference type="SUPFAM" id="SSF69754">
    <property type="entry name" value="Ribosome binding protein Y (YfiA homologue)"/>
    <property type="match status" value="1"/>
</dbReference>
<dbReference type="EMBL" id="CP036275">
    <property type="protein sequence ID" value="QDU38189.1"/>
    <property type="molecule type" value="Genomic_DNA"/>
</dbReference>
<proteinExistence type="predicted"/>
<organism evidence="1 2">
    <name type="scientific">Maioricimonas rarisocia</name>
    <dbReference type="NCBI Taxonomy" id="2528026"/>
    <lineage>
        <taxon>Bacteria</taxon>
        <taxon>Pseudomonadati</taxon>
        <taxon>Planctomycetota</taxon>
        <taxon>Planctomycetia</taxon>
        <taxon>Planctomycetales</taxon>
        <taxon>Planctomycetaceae</taxon>
        <taxon>Maioricimonas</taxon>
    </lineage>
</organism>
<evidence type="ECO:0008006" key="3">
    <source>
        <dbReference type="Google" id="ProtNLM"/>
    </source>
</evidence>
<accession>A0A517Z6X3</accession>
<dbReference type="InterPro" id="IPR036567">
    <property type="entry name" value="RHF-like"/>
</dbReference>
<dbReference type="Proteomes" id="UP000320496">
    <property type="component" value="Chromosome"/>
</dbReference>
<dbReference type="KEGG" id="mri:Mal4_25130"/>